<dbReference type="AlphaFoldDB" id="A0A4R2RTZ8"/>
<dbReference type="GO" id="GO:0005737">
    <property type="term" value="C:cytoplasm"/>
    <property type="evidence" value="ECO:0007669"/>
    <property type="project" value="TreeGrafter"/>
</dbReference>
<keyword evidence="10 12" id="KW-0238">DNA-binding</keyword>
<dbReference type="EMBL" id="SLXT01000020">
    <property type="protein sequence ID" value="TCP62615.1"/>
    <property type="molecule type" value="Genomic_DNA"/>
</dbReference>
<dbReference type="Pfam" id="PF08275">
    <property type="entry name" value="DNAG_N"/>
    <property type="match status" value="1"/>
</dbReference>
<evidence type="ECO:0000256" key="11">
    <source>
        <dbReference type="ARBA" id="ARBA00023163"/>
    </source>
</evidence>
<name>A0A4R2RTZ8_9FIRM</name>
<keyword evidence="5 12" id="KW-0235">DNA replication</keyword>
<dbReference type="Proteomes" id="UP000294813">
    <property type="component" value="Unassembled WGS sequence"/>
</dbReference>
<keyword evidence="9" id="KW-0460">Magnesium</keyword>
<reference evidence="16 17" key="1">
    <citation type="submission" date="2019-03" db="EMBL/GenBank/DDBJ databases">
        <title>Genomic Encyclopedia of Type Strains, Phase IV (KMG-IV): sequencing the most valuable type-strain genomes for metagenomic binning, comparative biology and taxonomic classification.</title>
        <authorList>
            <person name="Goeker M."/>
        </authorList>
    </citation>
    <scope>NUCLEOTIDE SEQUENCE [LARGE SCALE GENOMIC DNA]</scope>
    <source>
        <strain evidence="16 17">DSM 11170</strain>
    </source>
</reference>
<keyword evidence="1 12" id="KW-0240">DNA-directed RNA polymerase</keyword>
<dbReference type="InterPro" id="IPR013264">
    <property type="entry name" value="DNAG_N"/>
</dbReference>
<feature type="zinc finger region" description="CHC2-type" evidence="12 14">
    <location>
        <begin position="31"/>
        <end position="55"/>
    </location>
</feature>
<evidence type="ECO:0000256" key="3">
    <source>
        <dbReference type="ARBA" id="ARBA00022679"/>
    </source>
</evidence>
<feature type="domain" description="Toprim" evidence="15">
    <location>
        <begin position="252"/>
        <end position="333"/>
    </location>
</feature>
<comment type="cofactor">
    <cofactor evidence="12 13 14">
        <name>Zn(2+)</name>
        <dbReference type="ChEBI" id="CHEBI:29105"/>
    </cofactor>
    <text evidence="12 13 14">Binds 1 zinc ion per monomer.</text>
</comment>
<dbReference type="FunFam" id="3.90.980.10:FF:000001">
    <property type="entry name" value="DNA primase"/>
    <property type="match status" value="1"/>
</dbReference>
<comment type="caution">
    <text evidence="16">The sequence shown here is derived from an EMBL/GenBank/DDBJ whole genome shotgun (WGS) entry which is preliminary data.</text>
</comment>
<accession>A0A4R2RTZ8</accession>
<comment type="similarity">
    <text evidence="12 13">Belongs to the DnaG primase family.</text>
</comment>
<dbReference type="InterPro" id="IPR034151">
    <property type="entry name" value="TOPRIM_DnaG_bac"/>
</dbReference>
<dbReference type="Pfam" id="PF10410">
    <property type="entry name" value="DnaB_bind"/>
    <property type="match status" value="1"/>
</dbReference>
<dbReference type="Pfam" id="PF13155">
    <property type="entry name" value="Toprim_2"/>
    <property type="match status" value="1"/>
</dbReference>
<dbReference type="InterPro" id="IPR016136">
    <property type="entry name" value="DNA_helicase_N/primase_C"/>
</dbReference>
<comment type="catalytic activity">
    <reaction evidence="12">
        <text>ssDNA + n NTP = ssDNA/pppN(pN)n-1 hybrid + (n-1) diphosphate.</text>
        <dbReference type="EC" id="2.7.7.101"/>
    </reaction>
</comment>
<keyword evidence="7 12" id="KW-0863">Zinc-finger</keyword>
<evidence type="ECO:0000256" key="9">
    <source>
        <dbReference type="ARBA" id="ARBA00022842"/>
    </source>
</evidence>
<keyword evidence="3 12" id="KW-0808">Transferase</keyword>
<keyword evidence="8 12" id="KW-0862">Zinc</keyword>
<dbReference type="GO" id="GO:0008270">
    <property type="term" value="F:zinc ion binding"/>
    <property type="evidence" value="ECO:0007669"/>
    <property type="project" value="UniProtKB-UniRule"/>
</dbReference>
<evidence type="ECO:0000256" key="6">
    <source>
        <dbReference type="ARBA" id="ARBA00022723"/>
    </source>
</evidence>
<dbReference type="InterPro" id="IPR036977">
    <property type="entry name" value="DNA_primase_Znf_CHC2"/>
</dbReference>
<gene>
    <name evidence="12" type="primary">dnaG</name>
    <name evidence="16" type="ORF">EDD73_12032</name>
</gene>
<keyword evidence="2 12" id="KW-0639">Primosome</keyword>
<comment type="domain">
    <text evidence="12">Contains an N-terminal zinc-binding domain, a central core domain that contains the primase activity, and a C-terminal DnaB-binding domain.</text>
</comment>
<evidence type="ECO:0000256" key="12">
    <source>
        <dbReference type="HAMAP-Rule" id="MF_00974"/>
    </source>
</evidence>
<evidence type="ECO:0000256" key="13">
    <source>
        <dbReference type="PIRNR" id="PIRNR002811"/>
    </source>
</evidence>
<dbReference type="InterPro" id="IPR050219">
    <property type="entry name" value="DnaG_primase"/>
</dbReference>
<keyword evidence="6 12" id="KW-0479">Metal-binding</keyword>
<proteinExistence type="inferred from homology"/>
<evidence type="ECO:0000313" key="16">
    <source>
        <dbReference type="EMBL" id="TCP62615.1"/>
    </source>
</evidence>
<organism evidence="16 17">
    <name type="scientific">Heliophilum fasciatum</name>
    <dbReference type="NCBI Taxonomy" id="35700"/>
    <lineage>
        <taxon>Bacteria</taxon>
        <taxon>Bacillati</taxon>
        <taxon>Bacillota</taxon>
        <taxon>Clostridia</taxon>
        <taxon>Eubacteriales</taxon>
        <taxon>Heliobacteriaceae</taxon>
        <taxon>Heliophilum</taxon>
    </lineage>
</organism>
<keyword evidence="4 12" id="KW-0548">Nucleotidyltransferase</keyword>
<dbReference type="SMART" id="SM00400">
    <property type="entry name" value="ZnF_CHCC"/>
    <property type="match status" value="1"/>
</dbReference>
<dbReference type="GO" id="GO:0000428">
    <property type="term" value="C:DNA-directed RNA polymerase complex"/>
    <property type="evidence" value="ECO:0007669"/>
    <property type="project" value="UniProtKB-KW"/>
</dbReference>
<dbReference type="NCBIfam" id="TIGR01391">
    <property type="entry name" value="dnaG"/>
    <property type="match status" value="1"/>
</dbReference>
<dbReference type="GO" id="GO:0006269">
    <property type="term" value="P:DNA replication, synthesis of primer"/>
    <property type="evidence" value="ECO:0007669"/>
    <property type="project" value="UniProtKB-UniRule"/>
</dbReference>
<dbReference type="InterPro" id="IPR037068">
    <property type="entry name" value="DNA_primase_core_N_sf"/>
</dbReference>
<dbReference type="InterPro" id="IPR006295">
    <property type="entry name" value="DNA_primase_DnaG"/>
</dbReference>
<dbReference type="SMART" id="SM00493">
    <property type="entry name" value="TOPRIM"/>
    <property type="match status" value="1"/>
</dbReference>
<evidence type="ECO:0000256" key="8">
    <source>
        <dbReference type="ARBA" id="ARBA00022833"/>
    </source>
</evidence>
<evidence type="ECO:0000256" key="10">
    <source>
        <dbReference type="ARBA" id="ARBA00023125"/>
    </source>
</evidence>
<dbReference type="GO" id="GO:0003899">
    <property type="term" value="F:DNA-directed RNA polymerase activity"/>
    <property type="evidence" value="ECO:0007669"/>
    <property type="project" value="UniProtKB-UniRule"/>
</dbReference>
<dbReference type="Pfam" id="PF01807">
    <property type="entry name" value="Zn_ribbon_DnaG"/>
    <property type="match status" value="1"/>
</dbReference>
<dbReference type="PANTHER" id="PTHR30313">
    <property type="entry name" value="DNA PRIMASE"/>
    <property type="match status" value="1"/>
</dbReference>
<protein>
    <recommendedName>
        <fullName evidence="12 13">DNA primase</fullName>
        <ecNumber evidence="12">2.7.7.101</ecNumber>
    </recommendedName>
</protein>
<keyword evidence="11 12" id="KW-0804">Transcription</keyword>
<dbReference type="Gene3D" id="3.40.1360.10">
    <property type="match status" value="1"/>
</dbReference>
<evidence type="ECO:0000256" key="1">
    <source>
        <dbReference type="ARBA" id="ARBA00022478"/>
    </source>
</evidence>
<dbReference type="EC" id="2.7.7.101" evidence="12"/>
<evidence type="ECO:0000256" key="4">
    <source>
        <dbReference type="ARBA" id="ARBA00022695"/>
    </source>
</evidence>
<dbReference type="PANTHER" id="PTHR30313:SF2">
    <property type="entry name" value="DNA PRIMASE"/>
    <property type="match status" value="1"/>
</dbReference>
<comment type="function">
    <text evidence="12 13">RNA polymerase that catalyzes the synthesis of short RNA molecules used as primers for DNA polymerase during DNA replication.</text>
</comment>
<dbReference type="CDD" id="cd03364">
    <property type="entry name" value="TOPRIM_DnaG_primases"/>
    <property type="match status" value="1"/>
</dbReference>
<dbReference type="Gene3D" id="3.90.580.10">
    <property type="entry name" value="Zinc finger, CHC2-type domain"/>
    <property type="match status" value="1"/>
</dbReference>
<dbReference type="Gene3D" id="1.10.860.10">
    <property type="entry name" value="DNAb Helicase, Chain A"/>
    <property type="match status" value="1"/>
</dbReference>
<dbReference type="GO" id="GO:0003677">
    <property type="term" value="F:DNA binding"/>
    <property type="evidence" value="ECO:0007669"/>
    <property type="project" value="UniProtKB-KW"/>
</dbReference>
<evidence type="ECO:0000259" key="15">
    <source>
        <dbReference type="PROSITE" id="PS50880"/>
    </source>
</evidence>
<evidence type="ECO:0000313" key="17">
    <source>
        <dbReference type="Proteomes" id="UP000294813"/>
    </source>
</evidence>
<dbReference type="InterPro" id="IPR006171">
    <property type="entry name" value="TOPRIM_dom"/>
</dbReference>
<keyword evidence="17" id="KW-1185">Reference proteome</keyword>
<evidence type="ECO:0000256" key="7">
    <source>
        <dbReference type="ARBA" id="ARBA00022771"/>
    </source>
</evidence>
<dbReference type="InterPro" id="IPR019475">
    <property type="entry name" value="DNA_primase_DnaB-bd"/>
</dbReference>
<dbReference type="InterPro" id="IPR002694">
    <property type="entry name" value="Znf_CHC2"/>
</dbReference>
<dbReference type="FunFam" id="3.90.580.10:FF:000001">
    <property type="entry name" value="DNA primase"/>
    <property type="match status" value="1"/>
</dbReference>
<evidence type="ECO:0000256" key="5">
    <source>
        <dbReference type="ARBA" id="ARBA00022705"/>
    </source>
</evidence>
<dbReference type="PROSITE" id="PS50880">
    <property type="entry name" value="TOPRIM"/>
    <property type="match status" value="1"/>
</dbReference>
<dbReference type="SUPFAM" id="SSF56731">
    <property type="entry name" value="DNA primase core"/>
    <property type="match status" value="1"/>
</dbReference>
<sequence>MDEVRHRLDIVDVVAQYVPLKRQGGRYVGLCPFHSEKTPSFSVSGEKQVFHCFGCGVHGDVFSFVMLRENLSFPEVLRKLAEQAGVTLPEKELTPAQREARSLVERGYALHQRAAELFFQCLREDARARVAREYFHRRGLQDSVIIAFSLGFAPPGWDFLYRRLLAEGYRVDELERFGLAVRRPEGEGAYDRFRDRVMFPIHDVRGRVIGFGGRVLDDTVPKYLNSPETALFKKGQQLYGLHKAGPAIRQKGLALLVEGYMDVIACHQYGIPQAVATLGTALTADQGRLLLRYASQVVIGYDSDKAGMEATVKAGRILVPLGAQVKVISLPDGKDPDEYLQKHGTDAFWRIMDSACSFFEFRYRQEAAQHDGAQVDGKVALVRALAPDILMMRSPVEQEATIHWLARQLYLAPNTIESELRGIARNGAEMGHKKGISRQTIPEHATVSSEASPAAAKGPDGASRLEQAWRYLIHWMTDDGERVRWLEQRLGDQFPPASPEIQTIVQAMQRAAGERSGSLTMAVTDQLAASPAGAYYSSLLLTDWGSPDEATVEDCVNILRYAWMLSEIERLELEIAVRSQQGDLDTVRHILPQLTSLQQARNRAARIYGAMPLGTRWNQRLWHKGGTTDER</sequence>
<dbReference type="Gene3D" id="3.90.980.10">
    <property type="entry name" value="DNA primase, catalytic core, N-terminal domain"/>
    <property type="match status" value="1"/>
</dbReference>
<dbReference type="HAMAP" id="MF_00974">
    <property type="entry name" value="DNA_primase_DnaG"/>
    <property type="match status" value="1"/>
</dbReference>
<evidence type="ECO:0000256" key="2">
    <source>
        <dbReference type="ARBA" id="ARBA00022515"/>
    </source>
</evidence>
<evidence type="ECO:0000256" key="14">
    <source>
        <dbReference type="PIRSR" id="PIRSR002811-1"/>
    </source>
</evidence>
<dbReference type="SUPFAM" id="SSF57783">
    <property type="entry name" value="Zinc beta-ribbon"/>
    <property type="match status" value="1"/>
</dbReference>
<dbReference type="FunFam" id="3.40.1360.10:FF:000002">
    <property type="entry name" value="DNA primase"/>
    <property type="match status" value="1"/>
</dbReference>
<dbReference type="InterPro" id="IPR030846">
    <property type="entry name" value="DnaG_bac"/>
</dbReference>
<comment type="subunit">
    <text evidence="12">Monomer. Interacts with DnaB.</text>
</comment>
<dbReference type="GO" id="GO:1990077">
    <property type="term" value="C:primosome complex"/>
    <property type="evidence" value="ECO:0007669"/>
    <property type="project" value="UniProtKB-KW"/>
</dbReference>
<dbReference type="PIRSF" id="PIRSF002811">
    <property type="entry name" value="DnaG"/>
    <property type="match status" value="1"/>
</dbReference>